<feature type="domain" description="UspA" evidence="2">
    <location>
        <begin position="3"/>
        <end position="69"/>
    </location>
</feature>
<comment type="caution">
    <text evidence="3">The sequence shown here is derived from an EMBL/GenBank/DDBJ whole genome shotgun (WGS) entry which is preliminary data.</text>
</comment>
<dbReference type="Proteomes" id="UP001597076">
    <property type="component" value="Unassembled WGS sequence"/>
</dbReference>
<dbReference type="InterPro" id="IPR006015">
    <property type="entry name" value="Universal_stress_UspA"/>
</dbReference>
<feature type="non-terminal residue" evidence="3">
    <location>
        <position position="1"/>
    </location>
</feature>
<evidence type="ECO:0000313" key="3">
    <source>
        <dbReference type="EMBL" id="MFD1564247.1"/>
    </source>
</evidence>
<accession>A0ABD6BGR0</accession>
<proteinExistence type="inferred from homology"/>
<sequence>AVADDHGVSLETATVSGTAADEIVEYAVEHDADQIVMGSHGRSLPARLITGSVAERVARRSPRTVTLIRGSPTED</sequence>
<dbReference type="RefSeq" id="WP_390287610.1">
    <property type="nucleotide sequence ID" value="NZ_JBHUDI010000006.1"/>
</dbReference>
<dbReference type="PRINTS" id="PR01438">
    <property type="entry name" value="UNVRSLSTRESS"/>
</dbReference>
<organism evidence="3 4">
    <name type="scientific">Haloarchaeobius amylolyticus</name>
    <dbReference type="NCBI Taxonomy" id="1198296"/>
    <lineage>
        <taxon>Archaea</taxon>
        <taxon>Methanobacteriati</taxon>
        <taxon>Methanobacteriota</taxon>
        <taxon>Stenosarchaea group</taxon>
        <taxon>Halobacteria</taxon>
        <taxon>Halobacteriales</taxon>
        <taxon>Halorubellaceae</taxon>
        <taxon>Haloarchaeobius</taxon>
    </lineage>
</organism>
<comment type="similarity">
    <text evidence="1">Belongs to the universal stress protein A family.</text>
</comment>
<dbReference type="CDD" id="cd00293">
    <property type="entry name" value="USP-like"/>
    <property type="match status" value="1"/>
</dbReference>
<keyword evidence="4" id="KW-1185">Reference proteome</keyword>
<dbReference type="Gene3D" id="3.40.50.620">
    <property type="entry name" value="HUPs"/>
    <property type="match status" value="1"/>
</dbReference>
<protein>
    <submittedName>
        <fullName evidence="3">Universal stress protein</fullName>
    </submittedName>
</protein>
<reference evidence="3 4" key="1">
    <citation type="journal article" date="2019" name="Int. J. Syst. Evol. Microbiol.">
        <title>The Global Catalogue of Microorganisms (GCM) 10K type strain sequencing project: providing services to taxonomists for standard genome sequencing and annotation.</title>
        <authorList>
            <consortium name="The Broad Institute Genomics Platform"/>
            <consortium name="The Broad Institute Genome Sequencing Center for Infectious Disease"/>
            <person name="Wu L."/>
            <person name="Ma J."/>
        </authorList>
    </citation>
    <scope>NUCLEOTIDE SEQUENCE [LARGE SCALE GENOMIC DNA]</scope>
    <source>
        <strain evidence="3 4">CGMCC 1.12230</strain>
    </source>
</reference>
<evidence type="ECO:0000313" key="4">
    <source>
        <dbReference type="Proteomes" id="UP001597076"/>
    </source>
</evidence>
<evidence type="ECO:0000259" key="2">
    <source>
        <dbReference type="Pfam" id="PF00582"/>
    </source>
</evidence>
<dbReference type="PANTHER" id="PTHR46268:SF24">
    <property type="entry name" value="UNIVERSAL STRESS PROTEIN"/>
    <property type="match status" value="1"/>
</dbReference>
<dbReference type="AlphaFoldDB" id="A0ABD6BGR0"/>
<gene>
    <name evidence="3" type="ORF">ACFR99_11880</name>
</gene>
<name>A0ABD6BGR0_9EURY</name>
<dbReference type="Pfam" id="PF00582">
    <property type="entry name" value="Usp"/>
    <property type="match status" value="1"/>
</dbReference>
<evidence type="ECO:0000256" key="1">
    <source>
        <dbReference type="ARBA" id="ARBA00008791"/>
    </source>
</evidence>
<dbReference type="SUPFAM" id="SSF52402">
    <property type="entry name" value="Adenine nucleotide alpha hydrolases-like"/>
    <property type="match status" value="1"/>
</dbReference>
<dbReference type="InterPro" id="IPR014729">
    <property type="entry name" value="Rossmann-like_a/b/a_fold"/>
</dbReference>
<dbReference type="EMBL" id="JBHUDI010000006">
    <property type="protein sequence ID" value="MFD1564247.1"/>
    <property type="molecule type" value="Genomic_DNA"/>
</dbReference>
<dbReference type="InterPro" id="IPR006016">
    <property type="entry name" value="UspA"/>
</dbReference>
<dbReference type="PANTHER" id="PTHR46268">
    <property type="entry name" value="STRESS RESPONSE PROTEIN NHAX"/>
    <property type="match status" value="1"/>
</dbReference>